<dbReference type="InterPro" id="IPR020783">
    <property type="entry name" value="Ribosomal_uL11_C"/>
</dbReference>
<feature type="domain" description="Large ribosomal subunit protein uL11 N-terminal" evidence="7">
    <location>
        <begin position="13"/>
        <end position="71"/>
    </location>
</feature>
<evidence type="ECO:0000256" key="4">
    <source>
        <dbReference type="ARBA" id="ARBA00040104"/>
    </source>
</evidence>
<sequence>MSKKVPLQKVTQIRCLVSAGKAAPTPPIGPALGQRGVKAIDFCKQFNERTKNFETNIPIPTLITINPDRTFTFITKLPPVPWFLKRVAGVEKGAHKPGQETVGKISLKHVYEIALIKSKQENMMDLGLENVCKSIIGTSKSVGIEIVP</sequence>
<keyword evidence="2 5" id="KW-0689">Ribosomal protein</keyword>
<organism evidence="8 9">
    <name type="scientific">Diversispora epigaea</name>
    <dbReference type="NCBI Taxonomy" id="1348612"/>
    <lineage>
        <taxon>Eukaryota</taxon>
        <taxon>Fungi</taxon>
        <taxon>Fungi incertae sedis</taxon>
        <taxon>Mucoromycota</taxon>
        <taxon>Glomeromycotina</taxon>
        <taxon>Glomeromycetes</taxon>
        <taxon>Diversisporales</taxon>
        <taxon>Diversisporaceae</taxon>
        <taxon>Diversispora</taxon>
    </lineage>
</organism>
<evidence type="ECO:0000256" key="1">
    <source>
        <dbReference type="ARBA" id="ARBA00010537"/>
    </source>
</evidence>
<dbReference type="InterPro" id="IPR020784">
    <property type="entry name" value="Ribosomal_uL11_N"/>
</dbReference>
<dbReference type="InterPro" id="IPR000911">
    <property type="entry name" value="Ribosomal_uL11"/>
</dbReference>
<accession>A0A397GXD7</accession>
<dbReference type="AlphaFoldDB" id="A0A397GXD7"/>
<evidence type="ECO:0000313" key="9">
    <source>
        <dbReference type="Proteomes" id="UP000266861"/>
    </source>
</evidence>
<gene>
    <name evidence="8" type="ORF">Glove_429g46</name>
</gene>
<evidence type="ECO:0000256" key="2">
    <source>
        <dbReference type="ARBA" id="ARBA00022980"/>
    </source>
</evidence>
<comment type="caution">
    <text evidence="8">The sequence shown here is derived from an EMBL/GenBank/DDBJ whole genome shotgun (WGS) entry which is preliminary data.</text>
</comment>
<dbReference type="InterPro" id="IPR006519">
    <property type="entry name" value="Ribosomal_uL11_bac-typ"/>
</dbReference>
<dbReference type="Proteomes" id="UP000266861">
    <property type="component" value="Unassembled WGS sequence"/>
</dbReference>
<dbReference type="InterPro" id="IPR036796">
    <property type="entry name" value="Ribosomal_uL11_N_sf"/>
</dbReference>
<evidence type="ECO:0000259" key="7">
    <source>
        <dbReference type="Pfam" id="PF03946"/>
    </source>
</evidence>
<keyword evidence="3 5" id="KW-0687">Ribonucleoprotein</keyword>
<dbReference type="PANTHER" id="PTHR11661:SF1">
    <property type="entry name" value="LARGE RIBOSOMAL SUBUNIT PROTEIN UL11M"/>
    <property type="match status" value="1"/>
</dbReference>
<dbReference type="OrthoDB" id="1091498at2759"/>
<dbReference type="Gene3D" id="3.30.1550.10">
    <property type="entry name" value="Ribosomal protein L11/L12, N-terminal domain"/>
    <property type="match status" value="1"/>
</dbReference>
<dbReference type="GO" id="GO:0005762">
    <property type="term" value="C:mitochondrial large ribosomal subunit"/>
    <property type="evidence" value="ECO:0007669"/>
    <property type="project" value="TreeGrafter"/>
</dbReference>
<dbReference type="SUPFAM" id="SSF54747">
    <property type="entry name" value="Ribosomal L11/L12e N-terminal domain"/>
    <property type="match status" value="1"/>
</dbReference>
<evidence type="ECO:0000256" key="3">
    <source>
        <dbReference type="ARBA" id="ARBA00023274"/>
    </source>
</evidence>
<name>A0A397GXD7_9GLOM</name>
<dbReference type="Pfam" id="PF03946">
    <property type="entry name" value="Ribosomal_L11_N"/>
    <property type="match status" value="1"/>
</dbReference>
<dbReference type="FunFam" id="1.10.10.250:FF:000003">
    <property type="entry name" value="Mitochondrial ribosomal protein L11"/>
    <property type="match status" value="1"/>
</dbReference>
<dbReference type="SMART" id="SM00649">
    <property type="entry name" value="RL11"/>
    <property type="match status" value="1"/>
</dbReference>
<dbReference type="CDD" id="cd00349">
    <property type="entry name" value="Ribosomal_L11"/>
    <property type="match status" value="1"/>
</dbReference>
<dbReference type="EMBL" id="PQFF01000380">
    <property type="protein sequence ID" value="RHZ54184.1"/>
    <property type="molecule type" value="Genomic_DNA"/>
</dbReference>
<dbReference type="Gene3D" id="1.10.10.250">
    <property type="entry name" value="Ribosomal protein L11, C-terminal domain"/>
    <property type="match status" value="1"/>
</dbReference>
<dbReference type="GO" id="GO:0003735">
    <property type="term" value="F:structural constituent of ribosome"/>
    <property type="evidence" value="ECO:0007669"/>
    <property type="project" value="InterPro"/>
</dbReference>
<dbReference type="HAMAP" id="MF_00736">
    <property type="entry name" value="Ribosomal_uL11"/>
    <property type="match status" value="1"/>
</dbReference>
<evidence type="ECO:0000313" key="8">
    <source>
        <dbReference type="EMBL" id="RHZ54184.1"/>
    </source>
</evidence>
<keyword evidence="9" id="KW-1185">Reference proteome</keyword>
<proteinExistence type="inferred from homology"/>
<dbReference type="STRING" id="1348612.A0A397GXD7"/>
<evidence type="ECO:0000259" key="6">
    <source>
        <dbReference type="Pfam" id="PF00298"/>
    </source>
</evidence>
<dbReference type="GO" id="GO:0006412">
    <property type="term" value="P:translation"/>
    <property type="evidence" value="ECO:0007669"/>
    <property type="project" value="InterPro"/>
</dbReference>
<dbReference type="GO" id="GO:0070180">
    <property type="term" value="F:large ribosomal subunit rRNA binding"/>
    <property type="evidence" value="ECO:0007669"/>
    <property type="project" value="TreeGrafter"/>
</dbReference>
<comment type="similarity">
    <text evidence="1 5">Belongs to the universal ribosomal protein uL11 family.</text>
</comment>
<feature type="domain" description="Large ribosomal subunit protein uL11 C-terminal" evidence="6">
    <location>
        <begin position="76"/>
        <end position="146"/>
    </location>
</feature>
<dbReference type="Pfam" id="PF00298">
    <property type="entry name" value="Ribosomal_L11"/>
    <property type="match status" value="1"/>
</dbReference>
<dbReference type="PANTHER" id="PTHR11661">
    <property type="entry name" value="60S RIBOSOMAL PROTEIN L12"/>
    <property type="match status" value="1"/>
</dbReference>
<dbReference type="InterPro" id="IPR036769">
    <property type="entry name" value="Ribosomal_uL11_C_sf"/>
</dbReference>
<evidence type="ECO:0000256" key="5">
    <source>
        <dbReference type="RuleBase" id="RU003978"/>
    </source>
</evidence>
<dbReference type="SUPFAM" id="SSF46906">
    <property type="entry name" value="Ribosomal protein L11, C-terminal domain"/>
    <property type="match status" value="1"/>
</dbReference>
<protein>
    <recommendedName>
        <fullName evidence="4">Large ribosomal subunit protein uL11m</fullName>
    </recommendedName>
</protein>
<reference evidence="8 9" key="1">
    <citation type="submission" date="2018-08" db="EMBL/GenBank/DDBJ databases">
        <title>Genome and evolution of the arbuscular mycorrhizal fungus Diversispora epigaea (formerly Glomus versiforme) and its bacterial endosymbionts.</title>
        <authorList>
            <person name="Sun X."/>
            <person name="Fei Z."/>
            <person name="Harrison M."/>
        </authorList>
    </citation>
    <scope>NUCLEOTIDE SEQUENCE [LARGE SCALE GENOMIC DNA]</scope>
    <source>
        <strain evidence="8 9">IT104</strain>
    </source>
</reference>
<dbReference type="NCBIfam" id="TIGR01632">
    <property type="entry name" value="L11_bact"/>
    <property type="match status" value="1"/>
</dbReference>